<evidence type="ECO:0000256" key="32">
    <source>
        <dbReference type="ARBA" id="ARBA00047801"/>
    </source>
</evidence>
<dbReference type="NCBIfam" id="NF011100">
    <property type="entry name" value="PRK14527.1"/>
    <property type="match status" value="1"/>
</dbReference>
<keyword evidence="17" id="KW-1133">Transmembrane helix</keyword>
<dbReference type="AlphaFoldDB" id="A0ABC9XLG2"/>
<dbReference type="EMBL" id="BAAFJT010000020">
    <property type="protein sequence ID" value="GAB0198424.1"/>
    <property type="molecule type" value="Genomic_DNA"/>
</dbReference>
<evidence type="ECO:0000256" key="15">
    <source>
        <dbReference type="ARBA" id="ARBA00022968"/>
    </source>
</evidence>
<feature type="region of interest" description="NMPbind" evidence="44">
    <location>
        <begin position="365"/>
        <end position="394"/>
    </location>
</feature>
<dbReference type="PROSITE" id="PS00113">
    <property type="entry name" value="ADENYLATE_KINASE"/>
    <property type="match status" value="1"/>
</dbReference>
<keyword evidence="19" id="KW-0443">Lipid metabolism</keyword>
<evidence type="ECO:0000256" key="17">
    <source>
        <dbReference type="ARBA" id="ARBA00022989"/>
    </source>
</evidence>
<evidence type="ECO:0000256" key="22">
    <source>
        <dbReference type="ARBA" id="ARBA00023180"/>
    </source>
</evidence>
<evidence type="ECO:0000256" key="16">
    <source>
        <dbReference type="ARBA" id="ARBA00022981"/>
    </source>
</evidence>
<comment type="function">
    <text evidence="29">Catalyzes the reversible transfer of the terminal phosphate group between ATP and AMP. Also displays broad nucleoside diphosphate kinase activity. Plays an important role in cellular energy homeostasis and in adenine nucleotide metabolism. Also catalyzes at a very low rate the synthesis of thiamine triphosphate (ThTP) from thiamine diphosphate (ThDP) and ADP.</text>
</comment>
<dbReference type="GO" id="GO:0046033">
    <property type="term" value="P:AMP metabolic process"/>
    <property type="evidence" value="ECO:0007669"/>
    <property type="project" value="UniProtKB-UniRule"/>
</dbReference>
<dbReference type="PANTHER" id="PTHR45906:SF6">
    <property type="entry name" value="ALPHA-N-ACETYLGALACTOSAMINIDE ALPHA-2,6-SIALYLTRANSFERASE 6"/>
    <property type="match status" value="1"/>
</dbReference>
<dbReference type="GO" id="GO:0006672">
    <property type="term" value="P:ceramide metabolic process"/>
    <property type="evidence" value="ECO:0007669"/>
    <property type="project" value="UniProtKB-ARBA"/>
</dbReference>
<keyword evidence="16" id="KW-0730">Sialic acid</keyword>
<comment type="catalytic activity">
    <reaction evidence="27">
        <text>dAMP + dATP = 2 dADP</text>
        <dbReference type="Rhea" id="RHEA:78311"/>
        <dbReference type="ChEBI" id="CHEBI:57667"/>
        <dbReference type="ChEBI" id="CHEBI:58245"/>
        <dbReference type="ChEBI" id="CHEBI:61404"/>
    </reaction>
</comment>
<dbReference type="HAMAP" id="MF_03171">
    <property type="entry name" value="Adenylate_kinase_AK1"/>
    <property type="match status" value="1"/>
</dbReference>
<dbReference type="FunFam" id="3.40.50.300:FF:000315">
    <property type="entry name" value="Adenylate kinase 1"/>
    <property type="match status" value="1"/>
</dbReference>
<comment type="catalytic activity">
    <reaction evidence="23">
        <text>a ganglioside GM1b (d18:1(4E)) + CMP-N-acetyl-beta-neuraminate = a ganglioside GD1alpha (d18:1(4E)) + CMP + H(+)</text>
        <dbReference type="Rhea" id="RHEA:41968"/>
        <dbReference type="ChEBI" id="CHEBI:15378"/>
        <dbReference type="ChEBI" id="CHEBI:57812"/>
        <dbReference type="ChEBI" id="CHEBI:60377"/>
        <dbReference type="ChEBI" id="CHEBI:78568"/>
        <dbReference type="ChEBI" id="CHEBI:78569"/>
    </reaction>
    <physiologicalReaction direction="left-to-right" evidence="23">
        <dbReference type="Rhea" id="RHEA:41969"/>
    </physiologicalReaction>
</comment>
<evidence type="ECO:0000256" key="31">
    <source>
        <dbReference type="ARBA" id="ARBA00047439"/>
    </source>
</evidence>
<evidence type="ECO:0000256" key="11">
    <source>
        <dbReference type="ARBA" id="ARBA00022692"/>
    </source>
</evidence>
<evidence type="ECO:0000256" key="2">
    <source>
        <dbReference type="ARBA" id="ARBA00000582"/>
    </source>
</evidence>
<keyword evidence="18" id="KW-0333">Golgi apparatus</keyword>
<evidence type="ECO:0000256" key="33">
    <source>
        <dbReference type="ARBA" id="ARBA00048564"/>
    </source>
</evidence>
<feature type="binding site" evidence="44">
    <location>
        <begin position="392"/>
        <end position="394"/>
    </location>
    <ligand>
        <name>AMP</name>
        <dbReference type="ChEBI" id="CHEBI:456215"/>
    </ligand>
</feature>
<dbReference type="PRINTS" id="PR00094">
    <property type="entry name" value="ADENYLTKNASE"/>
</dbReference>
<evidence type="ECO:0000256" key="40">
    <source>
        <dbReference type="ARBA" id="ARBA00051590"/>
    </source>
</evidence>
<keyword evidence="10 44" id="KW-0808">Transferase</keyword>
<evidence type="ECO:0000256" key="44">
    <source>
        <dbReference type="HAMAP-Rule" id="MF_03171"/>
    </source>
</evidence>
<feature type="region of interest" description="LID" evidence="44">
    <location>
        <begin position="458"/>
        <end position="468"/>
    </location>
</feature>
<comment type="catalytic activity">
    <reaction evidence="25">
        <text>dCDP + GTP = dCTP + GDP</text>
        <dbReference type="Rhea" id="RHEA:79875"/>
        <dbReference type="ChEBI" id="CHEBI:37565"/>
        <dbReference type="ChEBI" id="CHEBI:58189"/>
        <dbReference type="ChEBI" id="CHEBI:58593"/>
        <dbReference type="ChEBI" id="CHEBI:61481"/>
    </reaction>
</comment>
<evidence type="ECO:0000256" key="3">
    <source>
        <dbReference type="ARBA" id="ARBA00000937"/>
    </source>
</evidence>
<keyword evidence="9" id="KW-0328">Glycosyltransferase</keyword>
<evidence type="ECO:0000256" key="36">
    <source>
        <dbReference type="ARBA" id="ARBA00048824"/>
    </source>
</evidence>
<dbReference type="EC" id="2.7.4.3" evidence="44"/>
<comment type="catalytic activity">
    <reaction evidence="37">
        <text>thiamine diphosphate + ADP = thiamine triphosphate + AMP</text>
        <dbReference type="Rhea" id="RHEA:69180"/>
        <dbReference type="ChEBI" id="CHEBI:58937"/>
        <dbReference type="ChEBI" id="CHEBI:58938"/>
        <dbReference type="ChEBI" id="CHEBI:456215"/>
        <dbReference type="ChEBI" id="CHEBI:456216"/>
    </reaction>
</comment>
<evidence type="ECO:0000256" key="38">
    <source>
        <dbReference type="ARBA" id="ARBA00050681"/>
    </source>
</evidence>
<protein>
    <recommendedName>
        <fullName evidence="44">Adenylate kinase isoenzyme 1</fullName>
        <shortName evidence="44">AK 1</shortName>
        <ecNumber evidence="44">2.7.4.3</ecNumber>
        <ecNumber evidence="44">2.7.4.6</ecNumber>
    </recommendedName>
    <alternativeName>
        <fullName evidence="44">ATP-AMP transphosphorylase 1</fullName>
    </alternativeName>
    <alternativeName>
        <fullName evidence="44">ATP:AMP phosphotransferase</fullName>
    </alternativeName>
    <alternativeName>
        <fullName evidence="44">Adenylate monophosphate kinase</fullName>
    </alternativeName>
    <alternativeName>
        <fullName evidence="44">Myokinase</fullName>
    </alternativeName>
</protein>
<feature type="binding site" evidence="44">
    <location>
        <position position="459"/>
    </location>
    <ligand>
        <name>ATP</name>
        <dbReference type="ChEBI" id="CHEBI:30616"/>
    </ligand>
</feature>
<dbReference type="InterPro" id="IPR038578">
    <property type="entry name" value="GT29-like_sf"/>
</dbReference>
<comment type="subcellular location">
    <subcellularLocation>
        <location evidence="5 44">Cytoplasm</location>
    </subcellularLocation>
    <subcellularLocation>
        <location evidence="4">Golgi apparatus membrane</location>
        <topology evidence="4">Single-pass type II membrane protein</topology>
    </subcellularLocation>
</comment>
<name>A0ABC9XLG2_GRUJA</name>
<evidence type="ECO:0000256" key="4">
    <source>
        <dbReference type="ARBA" id="ARBA00004323"/>
    </source>
</evidence>
<keyword evidence="20" id="KW-0472">Membrane</keyword>
<comment type="catalytic activity">
    <reaction evidence="42">
        <text>a ganglioside GD1a (d18:1(4E)) + CMP-N-acetyl-beta-neuraminate = a ganglioside GT1aalpha (d18:1(4E)) + CMP + H(+)</text>
        <dbReference type="Rhea" id="RHEA:41972"/>
        <dbReference type="ChEBI" id="CHEBI:15378"/>
        <dbReference type="ChEBI" id="CHEBI:57812"/>
        <dbReference type="ChEBI" id="CHEBI:60377"/>
        <dbReference type="ChEBI" id="CHEBI:78445"/>
        <dbReference type="ChEBI" id="CHEBI:78571"/>
    </reaction>
    <physiologicalReaction direction="left-to-right" evidence="42">
        <dbReference type="Rhea" id="RHEA:41973"/>
    </physiologicalReaction>
</comment>
<comment type="catalytic activity">
    <reaction evidence="33">
        <text>GDP + ATP = GTP + ADP</text>
        <dbReference type="Rhea" id="RHEA:27686"/>
        <dbReference type="ChEBI" id="CHEBI:30616"/>
        <dbReference type="ChEBI" id="CHEBI:37565"/>
        <dbReference type="ChEBI" id="CHEBI:58189"/>
        <dbReference type="ChEBI" id="CHEBI:456216"/>
        <dbReference type="EC" id="2.7.4.6"/>
    </reaction>
</comment>
<comment type="catalytic activity">
    <reaction evidence="3 44">
        <text>a ribonucleoside 5'-diphosphate + ATP = a ribonucleoside 5'-triphosphate + ADP</text>
        <dbReference type="Rhea" id="RHEA:18113"/>
        <dbReference type="ChEBI" id="CHEBI:30616"/>
        <dbReference type="ChEBI" id="CHEBI:57930"/>
        <dbReference type="ChEBI" id="CHEBI:61557"/>
        <dbReference type="ChEBI" id="CHEBI:456216"/>
        <dbReference type="EC" id="2.7.4.6"/>
    </reaction>
</comment>
<dbReference type="InterPro" id="IPR000850">
    <property type="entry name" value="Adenylat/UMP-CMP_kin"/>
</dbReference>
<keyword evidence="11" id="KW-0812">Transmembrane</keyword>
<comment type="catalytic activity">
    <reaction evidence="41">
        <text>a globoside MSGG + CMP-N-acetyl-beta-neuraminate = a globoside DSGG + CMP + H(+)</text>
        <dbReference type="Rhea" id="RHEA:56088"/>
        <dbReference type="ChEBI" id="CHEBI:15378"/>
        <dbReference type="ChEBI" id="CHEBI:57812"/>
        <dbReference type="ChEBI" id="CHEBI:60377"/>
        <dbReference type="ChEBI" id="CHEBI:140623"/>
        <dbReference type="ChEBI" id="CHEBI:140624"/>
    </reaction>
    <physiologicalReaction direction="left-to-right" evidence="41">
        <dbReference type="Rhea" id="RHEA:56089"/>
    </physiologicalReaction>
</comment>
<comment type="caution">
    <text evidence="46">The sequence shown here is derived from an EMBL/GenBank/DDBJ whole genome shotgun (WGS) entry which is preliminary data.</text>
</comment>
<comment type="similarity">
    <text evidence="6">Belongs to the glycosyltransferase 29 family.</text>
</comment>
<comment type="catalytic activity">
    <reaction evidence="24">
        <text>dADP + GTP = dATP + GDP</text>
        <dbReference type="Rhea" id="RHEA:79871"/>
        <dbReference type="ChEBI" id="CHEBI:37565"/>
        <dbReference type="ChEBI" id="CHEBI:57667"/>
        <dbReference type="ChEBI" id="CHEBI:58189"/>
        <dbReference type="ChEBI" id="CHEBI:61404"/>
    </reaction>
</comment>
<evidence type="ECO:0000256" key="21">
    <source>
        <dbReference type="ARBA" id="ARBA00023157"/>
    </source>
</evidence>
<evidence type="ECO:0000256" key="5">
    <source>
        <dbReference type="ARBA" id="ARBA00004496"/>
    </source>
</evidence>
<keyword evidence="45" id="KW-0732">Signal</keyword>
<dbReference type="GO" id="GO:0006172">
    <property type="term" value="P:ADP biosynthetic process"/>
    <property type="evidence" value="ECO:0007669"/>
    <property type="project" value="UniProtKB-UniRule"/>
</dbReference>
<dbReference type="NCBIfam" id="TIGR01360">
    <property type="entry name" value="aden_kin_iso1"/>
    <property type="match status" value="1"/>
</dbReference>
<keyword evidence="15" id="KW-0735">Signal-anchor</keyword>
<dbReference type="Pfam" id="PF00777">
    <property type="entry name" value="Glyco_transf_29"/>
    <property type="match status" value="1"/>
</dbReference>
<feature type="binding site" evidence="44">
    <location>
        <position position="465"/>
    </location>
    <ligand>
        <name>AMP</name>
        <dbReference type="ChEBI" id="CHEBI:456215"/>
    </ligand>
</feature>
<comment type="catalytic activity">
    <reaction evidence="34">
        <text>dTDP + GTP = dTTP + GDP</text>
        <dbReference type="Rhea" id="RHEA:79867"/>
        <dbReference type="ChEBI" id="CHEBI:37565"/>
        <dbReference type="ChEBI" id="CHEBI:37568"/>
        <dbReference type="ChEBI" id="CHEBI:58189"/>
        <dbReference type="ChEBI" id="CHEBI:58369"/>
    </reaction>
</comment>
<evidence type="ECO:0000256" key="26">
    <source>
        <dbReference type="ARBA" id="ARBA00045096"/>
    </source>
</evidence>
<evidence type="ECO:0000256" key="7">
    <source>
        <dbReference type="ARBA" id="ARBA00011245"/>
    </source>
</evidence>
<dbReference type="CDD" id="cd01428">
    <property type="entry name" value="ADK"/>
    <property type="match status" value="1"/>
</dbReference>
<comment type="catalytic activity">
    <reaction evidence="2 44">
        <text>AMP + ATP = 2 ADP</text>
        <dbReference type="Rhea" id="RHEA:12973"/>
        <dbReference type="ChEBI" id="CHEBI:30616"/>
        <dbReference type="ChEBI" id="CHEBI:456215"/>
        <dbReference type="ChEBI" id="CHEBI:456216"/>
        <dbReference type="EC" id="2.7.4.3"/>
    </reaction>
</comment>
<comment type="catalytic activity">
    <reaction evidence="38">
        <text>3-O-[alpha-Neu5Ac-(2-&gt;3)-beta-D-Gal-(1-&gt;3)-alpha-D-GalNAc]-L-Thr-[protein] + CMP-N-acetyl-beta-neuraminate = a 3-O-{alpha-Neu5Ac-(2-&gt;3)-beta-D-Gal-(1-&gt;3)-[alpha-Neu5Ac-(2-&gt;6)]-alpha-D-GalNAc}-L-threonyl-[protein] + CMP + H(+)</text>
        <dbReference type="Rhea" id="RHEA:65284"/>
        <dbReference type="Rhea" id="RHEA-COMP:16762"/>
        <dbReference type="Rhea" id="RHEA-COMP:16763"/>
        <dbReference type="ChEBI" id="CHEBI:15378"/>
        <dbReference type="ChEBI" id="CHEBI:57812"/>
        <dbReference type="ChEBI" id="CHEBI:60377"/>
        <dbReference type="ChEBI" id="CHEBI:156396"/>
        <dbReference type="ChEBI" id="CHEBI:156398"/>
    </reaction>
    <physiologicalReaction direction="left-to-right" evidence="38">
        <dbReference type="Rhea" id="RHEA:65285"/>
    </physiologicalReaction>
</comment>
<evidence type="ECO:0000256" key="28">
    <source>
        <dbReference type="ARBA" id="ARBA00045111"/>
    </source>
</evidence>
<feature type="binding site" evidence="44">
    <location>
        <position position="504"/>
    </location>
    <ligand>
        <name>ATP</name>
        <dbReference type="ChEBI" id="CHEBI:30616"/>
    </ligand>
</feature>
<organism evidence="46 47">
    <name type="scientific">Grus japonensis</name>
    <name type="common">Japanese crane</name>
    <name type="synonym">Red-crowned crane</name>
    <dbReference type="NCBI Taxonomy" id="30415"/>
    <lineage>
        <taxon>Eukaryota</taxon>
        <taxon>Metazoa</taxon>
        <taxon>Chordata</taxon>
        <taxon>Craniata</taxon>
        <taxon>Vertebrata</taxon>
        <taxon>Euteleostomi</taxon>
        <taxon>Archelosauria</taxon>
        <taxon>Archosauria</taxon>
        <taxon>Dinosauria</taxon>
        <taxon>Saurischia</taxon>
        <taxon>Theropoda</taxon>
        <taxon>Coelurosauria</taxon>
        <taxon>Aves</taxon>
        <taxon>Neognathae</taxon>
        <taxon>Neoaves</taxon>
        <taxon>Gruiformes</taxon>
        <taxon>Gruidae</taxon>
        <taxon>Grus</taxon>
    </lineage>
</organism>
<evidence type="ECO:0000256" key="19">
    <source>
        <dbReference type="ARBA" id="ARBA00023098"/>
    </source>
</evidence>
<sequence length="520" mass="57966">MSGSTSQRAAALGVLFALIMLLIIYSSGSGSEVFPYSRLRGRARRPPDLKKWGVKSGYLPVCGNKTLTARCHQCVVVTSSSHLLGTRLGTAIDRAECTIRMNDAPTTGYEVDVGNKTSFRVVAHSSLYRVLKRPQEFVNKTPETIFIFWGPPTKMQKSLLKIIQRVSASFPNMTAYVVSPGRMKQFDDLFRGETGKDREKSRSWLSTGWFTMVIAVELCDAVHVYGMVPPNYCGRRPPPRRLPYHYYEPKGPDECTTYIHNERSRKGNHHRFITEKTGHLHITLTLHPWAQRCAGSGLEPAPRAGAAPTPCAPTKPEVLLCLDRGSMSTEKLKHHKIIFVVGGPGSGKGTQCEKIVQKYGYTHLSTGDLLRAEVSSGSERGKKLQAIMEKGELVPLDTVLDMLRDAMVAKADVSKGFLIDGYPREVKQGEEFEKKIAPPTLLLYVDAGKETMVKRLLKRGETSGRVDDNEETIKKRLETYYKATEPVIAFYKSRGIVRQLNAEGSVEEVFQQVCSHLDTL</sequence>
<keyword evidence="8 44" id="KW-0963">Cytoplasm</keyword>
<comment type="catalytic activity">
    <reaction evidence="26">
        <text>a ribonucleoside 5'-phosphate + ATP = a ribonucleoside 5'-diphosphate + ADP</text>
        <dbReference type="Rhea" id="RHEA:24036"/>
        <dbReference type="ChEBI" id="CHEBI:30616"/>
        <dbReference type="ChEBI" id="CHEBI:57930"/>
        <dbReference type="ChEBI" id="CHEBI:58043"/>
        <dbReference type="ChEBI" id="CHEBI:456216"/>
        <dbReference type="EC" id="2.7.4.4"/>
    </reaction>
</comment>
<dbReference type="HAMAP" id="MF_00235">
    <property type="entry name" value="Adenylate_kinase_Adk"/>
    <property type="match status" value="1"/>
</dbReference>
<dbReference type="InterPro" id="IPR028582">
    <property type="entry name" value="AK1"/>
</dbReference>
<keyword evidence="12 44" id="KW-0547">Nucleotide-binding</keyword>
<feature type="chain" id="PRO_5044888729" description="Adenylate kinase isoenzyme 1" evidence="45">
    <location>
        <begin position="31"/>
        <end position="520"/>
    </location>
</feature>
<dbReference type="Gene3D" id="3.40.50.300">
    <property type="entry name" value="P-loop containing nucleotide triphosphate hydrolases"/>
    <property type="match status" value="1"/>
</dbReference>
<comment type="catalytic activity">
    <reaction evidence="31">
        <text>GTP + UDP = UTP + GDP</text>
        <dbReference type="Rhea" id="RHEA:79863"/>
        <dbReference type="ChEBI" id="CHEBI:37565"/>
        <dbReference type="ChEBI" id="CHEBI:46398"/>
        <dbReference type="ChEBI" id="CHEBI:58189"/>
        <dbReference type="ChEBI" id="CHEBI:58223"/>
    </reaction>
</comment>
<evidence type="ECO:0000256" key="35">
    <source>
        <dbReference type="ARBA" id="ARBA00048759"/>
    </source>
</evidence>
<evidence type="ECO:0000256" key="6">
    <source>
        <dbReference type="ARBA" id="ARBA00006003"/>
    </source>
</evidence>
<evidence type="ECO:0000256" key="23">
    <source>
        <dbReference type="ARBA" id="ARBA00043744"/>
    </source>
</evidence>
<evidence type="ECO:0000256" key="9">
    <source>
        <dbReference type="ARBA" id="ARBA00022676"/>
    </source>
</evidence>
<comment type="domain">
    <text evidence="44">Consists of three domains, a large central CORE domain and two small peripheral domains, NMPbind and LID, which undergo movements during catalysis. The LID domain closes over the site of phosphoryl transfer upon ATP binding. Assembling and dissambling the active center during each catalytic cycle provides an effective means to prevent ATP hydrolysis.</text>
</comment>
<evidence type="ECO:0000256" key="12">
    <source>
        <dbReference type="ARBA" id="ARBA00022741"/>
    </source>
</evidence>
<dbReference type="EC" id="2.7.4.6" evidence="44"/>
<evidence type="ECO:0000256" key="43">
    <source>
        <dbReference type="ARBA" id="ARBA00053014"/>
    </source>
</evidence>
<evidence type="ECO:0000256" key="29">
    <source>
        <dbReference type="ARBA" id="ARBA00045177"/>
    </source>
</evidence>
<dbReference type="Pfam" id="PF00406">
    <property type="entry name" value="ADK"/>
    <property type="match status" value="1"/>
</dbReference>
<dbReference type="Gene3D" id="3.90.1480.20">
    <property type="entry name" value="Glycosyl transferase family 29"/>
    <property type="match status" value="1"/>
</dbReference>
<evidence type="ECO:0000256" key="20">
    <source>
        <dbReference type="ARBA" id="ARBA00023136"/>
    </source>
</evidence>
<evidence type="ECO:0000256" key="8">
    <source>
        <dbReference type="ARBA" id="ARBA00022490"/>
    </source>
</evidence>
<comment type="catalytic activity">
    <reaction evidence="36">
        <text>dAMP + ATP = dADP + ADP</text>
        <dbReference type="Rhea" id="RHEA:23100"/>
        <dbReference type="ChEBI" id="CHEBI:30616"/>
        <dbReference type="ChEBI" id="CHEBI:57667"/>
        <dbReference type="ChEBI" id="CHEBI:58245"/>
        <dbReference type="ChEBI" id="CHEBI:456216"/>
    </reaction>
</comment>
<comment type="catalytic activity">
    <reaction evidence="35">
        <text>dGDP + ATP = dGTP + ADP</text>
        <dbReference type="Rhea" id="RHEA:27690"/>
        <dbReference type="ChEBI" id="CHEBI:30616"/>
        <dbReference type="ChEBI" id="CHEBI:58595"/>
        <dbReference type="ChEBI" id="CHEBI:61429"/>
        <dbReference type="ChEBI" id="CHEBI:456216"/>
        <dbReference type="EC" id="2.7.4.6"/>
    </reaction>
</comment>
<dbReference type="GO" id="GO:0006688">
    <property type="term" value="P:glycosphingolipid biosynthetic process"/>
    <property type="evidence" value="ECO:0007669"/>
    <property type="project" value="UniProtKB-ARBA"/>
</dbReference>
<comment type="catalytic activity">
    <reaction evidence="43">
        <text>3-O-[alpha-Neu5Ac-(2-&gt;3)-beta-D-Gal-(1-&gt;3)-alpha-D-GalNAc]-L-Ser-[protein] + CMP-N-acetyl-beta-neuraminate = a 3-O-{alpha-Neu5Ac-(2-&gt;3)-beta-D-Gal-(1-&gt;3)-[alpha-Neu5Ac-(2-&gt;6)]-alpha-D-GalNAc}-L-seryl-[protein] + CMP + H(+)</text>
        <dbReference type="Rhea" id="RHEA:65280"/>
        <dbReference type="Rhea" id="RHEA-COMP:16760"/>
        <dbReference type="Rhea" id="RHEA-COMP:16761"/>
        <dbReference type="ChEBI" id="CHEBI:15378"/>
        <dbReference type="ChEBI" id="CHEBI:57812"/>
        <dbReference type="ChEBI" id="CHEBI:60377"/>
        <dbReference type="ChEBI" id="CHEBI:156395"/>
        <dbReference type="ChEBI" id="CHEBI:156397"/>
    </reaction>
    <physiologicalReaction direction="left-to-right" evidence="43">
        <dbReference type="Rhea" id="RHEA:65281"/>
    </physiologicalReaction>
</comment>
<keyword evidence="22" id="KW-0325">Glycoprotein</keyword>
<keyword evidence="47" id="KW-1185">Reference proteome</keyword>
<comment type="similarity">
    <text evidence="44">Belongs to the adenylate kinase family. AK1 subfamily.</text>
</comment>
<dbReference type="FunFam" id="3.90.1480.20:FF:000009">
    <property type="entry name" value="alpha-N-acetylgalactosaminide alpha-2,6-sialyltransferase 6 isoform X2"/>
    <property type="match status" value="1"/>
</dbReference>
<dbReference type="GO" id="GO:0004550">
    <property type="term" value="F:nucleoside diphosphate kinase activity"/>
    <property type="evidence" value="ECO:0007669"/>
    <property type="project" value="UniProtKB-EC"/>
</dbReference>
<evidence type="ECO:0000256" key="1">
    <source>
        <dbReference type="ARBA" id="ARBA00000082"/>
    </source>
</evidence>
<reference evidence="46 47" key="1">
    <citation type="submission" date="2024-06" db="EMBL/GenBank/DDBJ databases">
        <title>The draft genome of Grus japonensis, version 3.</title>
        <authorList>
            <person name="Nabeshima K."/>
            <person name="Suzuki S."/>
            <person name="Onuma M."/>
        </authorList>
    </citation>
    <scope>NUCLEOTIDE SEQUENCE [LARGE SCALE GENOMIC DNA]</scope>
    <source>
        <strain evidence="46 47">451A</strain>
    </source>
</reference>
<evidence type="ECO:0000256" key="13">
    <source>
        <dbReference type="ARBA" id="ARBA00022777"/>
    </source>
</evidence>
<feature type="signal peptide" evidence="45">
    <location>
        <begin position="1"/>
        <end position="30"/>
    </location>
</feature>
<evidence type="ECO:0000256" key="10">
    <source>
        <dbReference type="ARBA" id="ARBA00022679"/>
    </source>
</evidence>
<dbReference type="InterPro" id="IPR001675">
    <property type="entry name" value="Glyco_trans_29"/>
</dbReference>
<dbReference type="InterPro" id="IPR006267">
    <property type="entry name" value="AK1/5"/>
</dbReference>
<proteinExistence type="inferred from homology"/>
<feature type="binding site" evidence="44">
    <location>
        <position position="366"/>
    </location>
    <ligand>
        <name>AMP</name>
        <dbReference type="ChEBI" id="CHEBI:456215"/>
    </ligand>
</feature>
<feature type="binding site" evidence="44">
    <location>
        <position position="428"/>
    </location>
    <ligand>
        <name>AMP</name>
        <dbReference type="ChEBI" id="CHEBI:456215"/>
    </ligand>
</feature>
<dbReference type="GO" id="GO:0000139">
    <property type="term" value="C:Golgi membrane"/>
    <property type="evidence" value="ECO:0007669"/>
    <property type="project" value="UniProtKB-SubCell"/>
</dbReference>
<comment type="catalytic activity">
    <reaction evidence="1 44">
        <text>a 2'-deoxyribonucleoside 5'-diphosphate + ATP = a 2'-deoxyribonucleoside 5'-triphosphate + ADP</text>
        <dbReference type="Rhea" id="RHEA:44640"/>
        <dbReference type="ChEBI" id="CHEBI:30616"/>
        <dbReference type="ChEBI" id="CHEBI:61560"/>
        <dbReference type="ChEBI" id="CHEBI:73316"/>
        <dbReference type="ChEBI" id="CHEBI:456216"/>
        <dbReference type="EC" id="2.7.4.6"/>
    </reaction>
</comment>
<comment type="subunit">
    <text evidence="7 44">Monomer.</text>
</comment>
<evidence type="ECO:0000256" key="27">
    <source>
        <dbReference type="ARBA" id="ARBA00045110"/>
    </source>
</evidence>
<dbReference type="InterPro" id="IPR027417">
    <property type="entry name" value="P-loop_NTPase"/>
</dbReference>
<dbReference type="InterPro" id="IPR033690">
    <property type="entry name" value="Adenylat_kinase_CS"/>
</dbReference>
<keyword evidence="14 44" id="KW-0067">ATP-binding</keyword>
<keyword evidence="13 44" id="KW-0418">Kinase</keyword>
<evidence type="ECO:0000256" key="37">
    <source>
        <dbReference type="ARBA" id="ARBA00048851"/>
    </source>
</evidence>
<accession>A0ABC9XLG2</accession>
<dbReference type="SUPFAM" id="SSF52540">
    <property type="entry name" value="P-loop containing nucleoside triphosphate hydrolases"/>
    <property type="match status" value="1"/>
</dbReference>
<dbReference type="GO" id="GO:0046034">
    <property type="term" value="P:ATP metabolic process"/>
    <property type="evidence" value="ECO:0007669"/>
    <property type="project" value="UniProtKB-UniRule"/>
</dbReference>
<evidence type="ECO:0000313" key="46">
    <source>
        <dbReference type="EMBL" id="GAB0198424.1"/>
    </source>
</evidence>
<evidence type="ECO:0000256" key="34">
    <source>
        <dbReference type="ARBA" id="ARBA00048620"/>
    </source>
</evidence>
<evidence type="ECO:0000256" key="24">
    <source>
        <dbReference type="ARBA" id="ARBA00045073"/>
    </source>
</evidence>
<feature type="binding site" evidence="44">
    <location>
        <begin position="421"/>
        <end position="424"/>
    </location>
    <ligand>
        <name>AMP</name>
        <dbReference type="ChEBI" id="CHEBI:456215"/>
    </ligand>
</feature>
<comment type="catalytic activity">
    <reaction evidence="28">
        <text>CDP + GTP = CTP + GDP</text>
        <dbReference type="Rhea" id="RHEA:79859"/>
        <dbReference type="ChEBI" id="CHEBI:37563"/>
        <dbReference type="ChEBI" id="CHEBI:37565"/>
        <dbReference type="ChEBI" id="CHEBI:58069"/>
        <dbReference type="ChEBI" id="CHEBI:58189"/>
    </reaction>
</comment>
<comment type="catalytic activity">
    <reaction evidence="30">
        <text>UDP + ATP = UTP + ADP</text>
        <dbReference type="Rhea" id="RHEA:25098"/>
        <dbReference type="ChEBI" id="CHEBI:30616"/>
        <dbReference type="ChEBI" id="CHEBI:46398"/>
        <dbReference type="ChEBI" id="CHEBI:58223"/>
        <dbReference type="ChEBI" id="CHEBI:456216"/>
        <dbReference type="EC" id="2.7.4.6"/>
    </reaction>
</comment>
<dbReference type="Proteomes" id="UP001623348">
    <property type="component" value="Unassembled WGS sequence"/>
</dbReference>
<gene>
    <name evidence="44" type="primary">AK1</name>
    <name evidence="46" type="ORF">GRJ2_002307800</name>
</gene>
<feature type="binding site" evidence="44">
    <location>
        <position position="371"/>
    </location>
    <ligand>
        <name>AMP</name>
        <dbReference type="ChEBI" id="CHEBI:456215"/>
    </ligand>
</feature>
<dbReference type="GO" id="GO:0004017">
    <property type="term" value="F:AMP kinase activity"/>
    <property type="evidence" value="ECO:0007669"/>
    <property type="project" value="UniProtKB-UniRule"/>
</dbReference>
<evidence type="ECO:0000313" key="47">
    <source>
        <dbReference type="Proteomes" id="UP001623348"/>
    </source>
</evidence>
<evidence type="ECO:0000256" key="39">
    <source>
        <dbReference type="ARBA" id="ARBA00051061"/>
    </source>
</evidence>
<dbReference type="GO" id="GO:0005524">
    <property type="term" value="F:ATP binding"/>
    <property type="evidence" value="ECO:0007669"/>
    <property type="project" value="UniProtKB-KW"/>
</dbReference>
<feature type="binding site" evidence="44">
    <location>
        <position position="476"/>
    </location>
    <ligand>
        <name>AMP</name>
        <dbReference type="ChEBI" id="CHEBI:456215"/>
    </ligand>
</feature>
<comment type="catalytic activity">
    <reaction evidence="40">
        <text>a ganglioside GT1b (d18:1(4E)) + CMP-N-acetyl-beta-neuraminate = a ganglioside GQ1balpha (d18:1(4E)) + CMP + H(+)</text>
        <dbReference type="Rhea" id="RHEA:41976"/>
        <dbReference type="ChEBI" id="CHEBI:15378"/>
        <dbReference type="ChEBI" id="CHEBI:57812"/>
        <dbReference type="ChEBI" id="CHEBI:60377"/>
        <dbReference type="ChEBI" id="CHEBI:78452"/>
        <dbReference type="ChEBI" id="CHEBI:78572"/>
    </reaction>
    <physiologicalReaction direction="left-to-right" evidence="40">
        <dbReference type="Rhea" id="RHEA:41977"/>
    </physiologicalReaction>
</comment>
<dbReference type="GO" id="GO:0009988">
    <property type="term" value="P:cell-cell recognition"/>
    <property type="evidence" value="ECO:0007669"/>
    <property type="project" value="UniProtKB-ARBA"/>
</dbReference>
<evidence type="ECO:0000256" key="14">
    <source>
        <dbReference type="ARBA" id="ARBA00022840"/>
    </source>
</evidence>
<keyword evidence="21" id="KW-1015">Disulfide bond</keyword>
<dbReference type="GO" id="GO:0016757">
    <property type="term" value="F:glycosyltransferase activity"/>
    <property type="evidence" value="ECO:0007669"/>
    <property type="project" value="UniProtKB-KW"/>
</dbReference>
<comment type="catalytic activity">
    <reaction evidence="32">
        <text>dATP + AMP = dADP + ADP</text>
        <dbReference type="Rhea" id="RHEA:79899"/>
        <dbReference type="ChEBI" id="CHEBI:57667"/>
        <dbReference type="ChEBI" id="CHEBI:61404"/>
        <dbReference type="ChEBI" id="CHEBI:456215"/>
        <dbReference type="ChEBI" id="CHEBI:456216"/>
    </reaction>
</comment>
<evidence type="ECO:0000256" key="42">
    <source>
        <dbReference type="ARBA" id="ARBA00051886"/>
    </source>
</evidence>
<feature type="binding site" evidence="44">
    <location>
        <begin position="345"/>
        <end position="350"/>
    </location>
    <ligand>
        <name>ATP</name>
        <dbReference type="ChEBI" id="CHEBI:30616"/>
    </ligand>
</feature>
<evidence type="ECO:0000256" key="25">
    <source>
        <dbReference type="ARBA" id="ARBA00045094"/>
    </source>
</evidence>
<evidence type="ECO:0000256" key="41">
    <source>
        <dbReference type="ARBA" id="ARBA00051833"/>
    </source>
</evidence>
<evidence type="ECO:0000256" key="18">
    <source>
        <dbReference type="ARBA" id="ARBA00023034"/>
    </source>
</evidence>
<dbReference type="PANTHER" id="PTHR45906">
    <property type="entry name" value="ALPHA-N-ACETYL-NEURAMINYL-2,3-BETA-GALACTOSYL-1, 3-N-ACETYL-GALACTOSAMINIDE ALPHA-2,6-SIALYLTRANSFERASE-LIKE"/>
    <property type="match status" value="1"/>
</dbReference>
<comment type="catalytic activity">
    <reaction evidence="39">
        <text>N-acetyl-alpha-neuraminosyl-(2-&gt;3)-beta-D-galactosyl-(1-&gt;3)-N-acetyl-beta-D-glucosaminyl-(1-&gt;3)-beta-D-galactosyl-(1-&gt;4)-beta-D-glucosyl-(1&lt;-&gt;1')-N-acyl-sphing-4-enine + CMP-N-acetyl-beta-neuraminate = N-acetyl-alpha-neuraminosyl-(2-&gt;3)-beta-D-galactosyl-(1-&gt;3)-[N-acetyl-alpha-neuraminosyl-(2-&gt;6)]-N-acetyl-beta-D-glucosaminyl-(1-&gt;3)-beta-D-galactosyl-(1-&gt;4)-beta-D-glucosyl-(1&lt;-&gt;1')-N-acyl-sphing-4-enine + CMP + H(+)</text>
        <dbReference type="Rhea" id="RHEA:47884"/>
        <dbReference type="ChEBI" id="CHEBI:15378"/>
        <dbReference type="ChEBI" id="CHEBI:57812"/>
        <dbReference type="ChEBI" id="CHEBI:60377"/>
        <dbReference type="ChEBI" id="CHEBI:88073"/>
        <dbReference type="ChEBI" id="CHEBI:88079"/>
    </reaction>
    <physiologicalReaction direction="left-to-right" evidence="39">
        <dbReference type="Rhea" id="RHEA:47885"/>
    </physiologicalReaction>
</comment>
<evidence type="ECO:0000256" key="45">
    <source>
        <dbReference type="SAM" id="SignalP"/>
    </source>
</evidence>
<evidence type="ECO:0000256" key="30">
    <source>
        <dbReference type="ARBA" id="ARBA00047390"/>
    </source>
</evidence>